<dbReference type="InterPro" id="IPR043130">
    <property type="entry name" value="CDP-OH_PTrfase_TM_dom"/>
</dbReference>
<evidence type="ECO:0000256" key="1">
    <source>
        <dbReference type="SAM" id="Phobius"/>
    </source>
</evidence>
<dbReference type="Gene3D" id="1.20.120.1760">
    <property type="match status" value="1"/>
</dbReference>
<organism evidence="2 3">
    <name type="scientific">Rhizobium meliloti</name>
    <name type="common">Ensifer meliloti</name>
    <name type="synonym">Sinorhizobium meliloti</name>
    <dbReference type="NCBI Taxonomy" id="382"/>
    <lineage>
        <taxon>Bacteria</taxon>
        <taxon>Pseudomonadati</taxon>
        <taxon>Pseudomonadota</taxon>
        <taxon>Alphaproteobacteria</taxon>
        <taxon>Hyphomicrobiales</taxon>
        <taxon>Rhizobiaceae</taxon>
        <taxon>Sinorhizobium/Ensifer group</taxon>
        <taxon>Sinorhizobium</taxon>
    </lineage>
</organism>
<dbReference type="EMBL" id="NJGD01000001">
    <property type="protein sequence ID" value="PJR17044.1"/>
    <property type="molecule type" value="Genomic_DNA"/>
</dbReference>
<dbReference type="RefSeq" id="WP_100669692.1">
    <property type="nucleotide sequence ID" value="NZ_NJGD01000001.1"/>
</dbReference>
<feature type="transmembrane region" description="Helical" evidence="1">
    <location>
        <begin position="45"/>
        <end position="64"/>
    </location>
</feature>
<sequence>MSVAPDGEDADRPGADRRPIAARDSGYARRLTALLLKTSVTPNQISLASVVFATLGAGALLSAVRWPLLYPVALAAIQLRLLCNLLDGMVAVEGGRGSPVGALYNEFPDRAADTLLIVALGYAAGAGWLGWAGALAAALTAYVRVFGGSLGQGQDFRGPMAKQHRMALMSLACVLAFAEAILMTERLVLYATAWIILAGALVTCATRTRAIVARIREGANP</sequence>
<keyword evidence="2" id="KW-0808">Transferase</keyword>
<evidence type="ECO:0000313" key="3">
    <source>
        <dbReference type="Proteomes" id="UP000231987"/>
    </source>
</evidence>
<comment type="caution">
    <text evidence="2">The sequence shown here is derived from an EMBL/GenBank/DDBJ whole genome shotgun (WGS) entry which is preliminary data.</text>
</comment>
<gene>
    <name evidence="2" type="ORF">CEJ86_02325</name>
</gene>
<proteinExistence type="predicted"/>
<dbReference type="Proteomes" id="UP000231987">
    <property type="component" value="Unassembled WGS sequence"/>
</dbReference>
<dbReference type="AlphaFoldDB" id="A0A2J0Z953"/>
<name>A0A2J0Z953_RHIML</name>
<feature type="transmembrane region" description="Helical" evidence="1">
    <location>
        <begin position="166"/>
        <end position="182"/>
    </location>
</feature>
<keyword evidence="1" id="KW-1133">Transmembrane helix</keyword>
<dbReference type="GO" id="GO:0016740">
    <property type="term" value="F:transferase activity"/>
    <property type="evidence" value="ECO:0007669"/>
    <property type="project" value="UniProtKB-KW"/>
</dbReference>
<protein>
    <submittedName>
        <fullName evidence="2">CDP-diacylglycerol--glycerol-3-phosphate 3-phosphatidyltransferase</fullName>
    </submittedName>
</protein>
<reference evidence="2 3" key="1">
    <citation type="submission" date="2017-06" db="EMBL/GenBank/DDBJ databases">
        <title>Ensifer strains isolated from leguminous trees and herbs display diverse denitrification phenotypes with some acting as strong N2O sinks.</title>
        <authorList>
            <person name="Woliy K."/>
            <person name="Mania D."/>
            <person name="Bakken L.R."/>
            <person name="Frostegard A."/>
        </authorList>
    </citation>
    <scope>NUCLEOTIDE SEQUENCE [LARGE SCALE GENOMIC DNA]</scope>
    <source>
        <strain evidence="2 3">AC50a</strain>
    </source>
</reference>
<evidence type="ECO:0000313" key="2">
    <source>
        <dbReference type="EMBL" id="PJR17044.1"/>
    </source>
</evidence>
<keyword evidence="1" id="KW-0472">Membrane</keyword>
<feature type="transmembrane region" description="Helical" evidence="1">
    <location>
        <begin position="188"/>
        <end position="206"/>
    </location>
</feature>
<keyword evidence="1" id="KW-0812">Transmembrane</keyword>
<accession>A0A2J0Z953</accession>
<feature type="transmembrane region" description="Helical" evidence="1">
    <location>
        <begin position="115"/>
        <end position="145"/>
    </location>
</feature>